<dbReference type="Gene3D" id="3.30.420.10">
    <property type="entry name" value="Ribonuclease H-like superfamily/Ribonuclease H"/>
    <property type="match status" value="1"/>
</dbReference>
<name>A0A4Y2MVZ8_ARAVE</name>
<gene>
    <name evidence="1" type="ORF">AVEN_64284_1</name>
</gene>
<protein>
    <recommendedName>
        <fullName evidence="3">Mos1 transposase HTH domain-containing protein</fullName>
    </recommendedName>
</protein>
<dbReference type="InterPro" id="IPR036397">
    <property type="entry name" value="RNaseH_sf"/>
</dbReference>
<keyword evidence="2" id="KW-1185">Reference proteome</keyword>
<sequence>MAASIQNPVKCEVRSVLRFLHTKGECPADIHRQIVSVCGNIMNRQNVTKWCRAFSEGYHKLCAVCLLQDNTRPYIAHKTEALLKRFKLEVLDHPPYSPDLAPSEFHLFLYLKRHLAGQYFHDVDEIKNKVEMWFREQAVVS</sequence>
<organism evidence="1 2">
    <name type="scientific">Araneus ventricosus</name>
    <name type="common">Orbweaver spider</name>
    <name type="synonym">Epeira ventricosa</name>
    <dbReference type="NCBI Taxonomy" id="182803"/>
    <lineage>
        <taxon>Eukaryota</taxon>
        <taxon>Metazoa</taxon>
        <taxon>Ecdysozoa</taxon>
        <taxon>Arthropoda</taxon>
        <taxon>Chelicerata</taxon>
        <taxon>Arachnida</taxon>
        <taxon>Araneae</taxon>
        <taxon>Araneomorphae</taxon>
        <taxon>Entelegynae</taxon>
        <taxon>Araneoidea</taxon>
        <taxon>Araneidae</taxon>
        <taxon>Araneus</taxon>
    </lineage>
</organism>
<dbReference type="GO" id="GO:0003676">
    <property type="term" value="F:nucleic acid binding"/>
    <property type="evidence" value="ECO:0007669"/>
    <property type="project" value="InterPro"/>
</dbReference>
<reference evidence="1 2" key="1">
    <citation type="journal article" date="2019" name="Sci. Rep.">
        <title>Orb-weaving spider Araneus ventricosus genome elucidates the spidroin gene catalogue.</title>
        <authorList>
            <person name="Kono N."/>
            <person name="Nakamura H."/>
            <person name="Ohtoshi R."/>
            <person name="Moran D.A.P."/>
            <person name="Shinohara A."/>
            <person name="Yoshida Y."/>
            <person name="Fujiwara M."/>
            <person name="Mori M."/>
            <person name="Tomita M."/>
            <person name="Arakawa K."/>
        </authorList>
    </citation>
    <scope>NUCLEOTIDE SEQUENCE [LARGE SCALE GENOMIC DNA]</scope>
</reference>
<comment type="caution">
    <text evidence="1">The sequence shown here is derived from an EMBL/GenBank/DDBJ whole genome shotgun (WGS) entry which is preliminary data.</text>
</comment>
<dbReference type="PANTHER" id="PTHR46060:SF1">
    <property type="entry name" value="MARINER MOS1 TRANSPOSASE-LIKE PROTEIN"/>
    <property type="match status" value="1"/>
</dbReference>
<evidence type="ECO:0008006" key="3">
    <source>
        <dbReference type="Google" id="ProtNLM"/>
    </source>
</evidence>
<evidence type="ECO:0000313" key="2">
    <source>
        <dbReference type="Proteomes" id="UP000499080"/>
    </source>
</evidence>
<accession>A0A4Y2MVZ8</accession>
<proteinExistence type="predicted"/>
<dbReference type="AlphaFoldDB" id="A0A4Y2MVZ8"/>
<evidence type="ECO:0000313" key="1">
    <source>
        <dbReference type="EMBL" id="GBN31255.1"/>
    </source>
</evidence>
<dbReference type="PANTHER" id="PTHR46060">
    <property type="entry name" value="MARINER MOS1 TRANSPOSASE-LIKE PROTEIN"/>
    <property type="match status" value="1"/>
</dbReference>
<dbReference type="OrthoDB" id="10017160at2759"/>
<dbReference type="Proteomes" id="UP000499080">
    <property type="component" value="Unassembled WGS sequence"/>
</dbReference>
<dbReference type="EMBL" id="BGPR01008057">
    <property type="protein sequence ID" value="GBN31255.1"/>
    <property type="molecule type" value="Genomic_DNA"/>
</dbReference>
<dbReference type="InterPro" id="IPR052709">
    <property type="entry name" value="Transposase-MT_Hybrid"/>
</dbReference>